<dbReference type="InterPro" id="IPR001214">
    <property type="entry name" value="SET_dom"/>
</dbReference>
<evidence type="ECO:0000256" key="5">
    <source>
        <dbReference type="ARBA" id="ARBA00023163"/>
    </source>
</evidence>
<dbReference type="InterPro" id="IPR033467">
    <property type="entry name" value="Tesmin/TSO1-like_CXC"/>
</dbReference>
<dbReference type="Proteomes" id="UP001158986">
    <property type="component" value="Unassembled WGS sequence"/>
</dbReference>
<gene>
    <name evidence="10" type="ORF">PBS001_LOCUS2896</name>
</gene>
<evidence type="ECO:0000313" key="10">
    <source>
        <dbReference type="EMBL" id="CAH0516216.1"/>
    </source>
</evidence>
<evidence type="ECO:0008006" key="12">
    <source>
        <dbReference type="Google" id="ProtNLM"/>
    </source>
</evidence>
<name>A0ABN8CV86_9STRA</name>
<proteinExistence type="predicted"/>
<feature type="compositionally biased region" description="Polar residues" evidence="7">
    <location>
        <begin position="11"/>
        <end position="23"/>
    </location>
</feature>
<dbReference type="Gene3D" id="2.170.270.10">
    <property type="entry name" value="SET domain"/>
    <property type="match status" value="1"/>
</dbReference>
<dbReference type="PANTHER" id="PTHR45747:SF4">
    <property type="entry name" value="HISTONE-LYSINE N-METHYLTRANSFERASE E(Z)"/>
    <property type="match status" value="1"/>
</dbReference>
<evidence type="ECO:0000256" key="7">
    <source>
        <dbReference type="SAM" id="MobiDB-lite"/>
    </source>
</evidence>
<comment type="catalytic activity">
    <reaction evidence="6">
        <text>L-lysyl(27)-[histone H3] + 3 S-adenosyl-L-methionine = N(6),N(6),N(6)-trimethyl-L-lysyl(27)-[histone H3] + 3 S-adenosyl-L-homocysteine + 3 H(+)</text>
        <dbReference type="Rhea" id="RHEA:60292"/>
        <dbReference type="Rhea" id="RHEA-COMP:15535"/>
        <dbReference type="Rhea" id="RHEA-COMP:15548"/>
        <dbReference type="ChEBI" id="CHEBI:15378"/>
        <dbReference type="ChEBI" id="CHEBI:29969"/>
        <dbReference type="ChEBI" id="CHEBI:57856"/>
        <dbReference type="ChEBI" id="CHEBI:59789"/>
        <dbReference type="ChEBI" id="CHEBI:61961"/>
        <dbReference type="EC" id="2.1.1.356"/>
    </reaction>
</comment>
<organism evidence="10 11">
    <name type="scientific">Peronospora belbahrii</name>
    <dbReference type="NCBI Taxonomy" id="622444"/>
    <lineage>
        <taxon>Eukaryota</taxon>
        <taxon>Sar</taxon>
        <taxon>Stramenopiles</taxon>
        <taxon>Oomycota</taxon>
        <taxon>Peronosporomycetes</taxon>
        <taxon>Peronosporales</taxon>
        <taxon>Peronosporaceae</taxon>
        <taxon>Peronospora</taxon>
    </lineage>
</organism>
<dbReference type="InterPro" id="IPR046341">
    <property type="entry name" value="SET_dom_sf"/>
</dbReference>
<dbReference type="EMBL" id="CAKLCB010000158">
    <property type="protein sequence ID" value="CAH0516216.1"/>
    <property type="molecule type" value="Genomic_DNA"/>
</dbReference>
<keyword evidence="2" id="KW-0808">Transferase</keyword>
<keyword evidence="3" id="KW-0949">S-adenosyl-L-methionine</keyword>
<feature type="compositionally biased region" description="Polar residues" evidence="7">
    <location>
        <begin position="465"/>
        <end position="477"/>
    </location>
</feature>
<evidence type="ECO:0000256" key="3">
    <source>
        <dbReference type="ARBA" id="ARBA00022691"/>
    </source>
</evidence>
<feature type="compositionally biased region" description="Polar residues" evidence="7">
    <location>
        <begin position="87"/>
        <end position="97"/>
    </location>
</feature>
<comment type="caution">
    <text evidence="10">The sequence shown here is derived from an EMBL/GenBank/DDBJ whole genome shotgun (WGS) entry which is preliminary data.</text>
</comment>
<keyword evidence="1" id="KW-0489">Methyltransferase</keyword>
<dbReference type="CDD" id="cd10519">
    <property type="entry name" value="SET_EZH"/>
    <property type="match status" value="1"/>
</dbReference>
<dbReference type="SMART" id="SM01114">
    <property type="entry name" value="CXC"/>
    <property type="match status" value="1"/>
</dbReference>
<evidence type="ECO:0000256" key="6">
    <source>
        <dbReference type="ARBA" id="ARBA00048568"/>
    </source>
</evidence>
<feature type="region of interest" description="Disordered" evidence="7">
    <location>
        <begin position="1"/>
        <end position="127"/>
    </location>
</feature>
<feature type="domain" description="CXC" evidence="9">
    <location>
        <begin position="1220"/>
        <end position="1322"/>
    </location>
</feature>
<evidence type="ECO:0000259" key="8">
    <source>
        <dbReference type="PROSITE" id="PS50280"/>
    </source>
</evidence>
<dbReference type="PROSITE" id="PS51633">
    <property type="entry name" value="CXC"/>
    <property type="match status" value="1"/>
</dbReference>
<protein>
    <recommendedName>
        <fullName evidence="12">[Histone H3]-lysine(27) N-trimethyltransferase</fullName>
    </recommendedName>
</protein>
<evidence type="ECO:0000313" key="11">
    <source>
        <dbReference type="Proteomes" id="UP001158986"/>
    </source>
</evidence>
<feature type="domain" description="SET" evidence="8">
    <location>
        <begin position="1342"/>
        <end position="1459"/>
    </location>
</feature>
<dbReference type="SUPFAM" id="SSF82199">
    <property type="entry name" value="SET domain"/>
    <property type="match status" value="1"/>
</dbReference>
<accession>A0ABN8CV86</accession>
<feature type="region of interest" description="Disordered" evidence="7">
    <location>
        <begin position="456"/>
        <end position="479"/>
    </location>
</feature>
<evidence type="ECO:0000256" key="1">
    <source>
        <dbReference type="ARBA" id="ARBA00022603"/>
    </source>
</evidence>
<feature type="compositionally biased region" description="Basic and acidic residues" evidence="7">
    <location>
        <begin position="33"/>
        <end position="73"/>
    </location>
</feature>
<keyword evidence="5" id="KW-0804">Transcription</keyword>
<feature type="region of interest" description="Disordered" evidence="7">
    <location>
        <begin position="1022"/>
        <end position="1055"/>
    </location>
</feature>
<dbReference type="PANTHER" id="PTHR45747">
    <property type="entry name" value="HISTONE-LYSINE N-METHYLTRANSFERASE E(Z)"/>
    <property type="match status" value="1"/>
</dbReference>
<dbReference type="Pfam" id="PF18264">
    <property type="entry name" value="preSET_CXC"/>
    <property type="match status" value="1"/>
</dbReference>
<reference evidence="10 11" key="1">
    <citation type="submission" date="2021-11" db="EMBL/GenBank/DDBJ databases">
        <authorList>
            <person name="Islam A."/>
            <person name="Islam S."/>
            <person name="Flora M.S."/>
            <person name="Rahman M."/>
            <person name="Ziaur R.M."/>
            <person name="Epstein J.H."/>
            <person name="Hassan M."/>
            <person name="Klassen M."/>
            <person name="Woodard K."/>
            <person name="Webb A."/>
            <person name="Webby R.J."/>
            <person name="El Zowalaty M.E."/>
        </authorList>
    </citation>
    <scope>NUCLEOTIDE SEQUENCE [LARGE SCALE GENOMIC DNA]</scope>
    <source>
        <strain evidence="10">Pbs1</strain>
    </source>
</reference>
<evidence type="ECO:0000259" key="9">
    <source>
        <dbReference type="PROSITE" id="PS51633"/>
    </source>
</evidence>
<keyword evidence="4" id="KW-0805">Transcription regulation</keyword>
<dbReference type="InterPro" id="IPR045318">
    <property type="entry name" value="EZH1/2-like"/>
</dbReference>
<evidence type="ECO:0000256" key="4">
    <source>
        <dbReference type="ARBA" id="ARBA00023015"/>
    </source>
</evidence>
<dbReference type="Pfam" id="PF00856">
    <property type="entry name" value="SET"/>
    <property type="match status" value="1"/>
</dbReference>
<keyword evidence="11" id="KW-1185">Reference proteome</keyword>
<dbReference type="InterPro" id="IPR026489">
    <property type="entry name" value="CXC_dom"/>
</dbReference>
<evidence type="ECO:0000256" key="2">
    <source>
        <dbReference type="ARBA" id="ARBA00022679"/>
    </source>
</evidence>
<dbReference type="SMART" id="SM00317">
    <property type="entry name" value="SET"/>
    <property type="match status" value="1"/>
</dbReference>
<feature type="region of interest" description="Disordered" evidence="7">
    <location>
        <begin position="317"/>
        <end position="374"/>
    </location>
</feature>
<dbReference type="InterPro" id="IPR041355">
    <property type="entry name" value="Pre-SET_CXC"/>
</dbReference>
<dbReference type="PROSITE" id="PS50280">
    <property type="entry name" value="SET"/>
    <property type="match status" value="1"/>
</dbReference>
<feature type="compositionally biased region" description="Basic residues" evidence="7">
    <location>
        <begin position="325"/>
        <end position="336"/>
    </location>
</feature>
<feature type="compositionally biased region" description="Polar residues" evidence="7">
    <location>
        <begin position="1034"/>
        <end position="1043"/>
    </location>
</feature>
<sequence>MGDHKVGIKLLSSSSDEGSANTSEPRRCRSQPKKNDCKMGTKKTDIKRIQRHEQHMNHSRKRGESSERTRKTSEEDDDVVDEKQQKNQRNVGATRTSIVALIAPPPGTGAGAGGSSSLTRRGRRDRTTKVYGEMQEITEGMSFYELQAQEQIIARFRAQKRRKVSGNENYFESTRPLVACGYDGHEEQVCDKSSQLMDNRMNASDVRGKERARKHFYTYKVRKSAPSVCVVTKPYDQESESEENEVRDEEKEWDTFTKKSAQREYLRKQKHNGTVVDARMMEHSCENDEEIPVSWERSDYHKPGAKPLMACTKRFLQHKTAERKTRQRVKPIKARKNSLSEVESEQESEEQKSNDESEDDEVEIVTVPMSRRQEKVNLRNNATSKRSLVDPPKRRRDENLLFALHCRSNAAQASSRTFVCGARDTQRLAEKMSLRELQEQEKLLLFFHAQKKRNSLSTVRKGGNSAHSTTTSKTNGSGCRARMGFNPKEFIGTLSSSTCIAPPCRNGFLASSAELVSVAECTATPIKKASNPVMHSTAWRRLAFKEAPPNILGGVSAVPYSFGSDRPLWAFDTTGELKKKCELRAVDASVVATVDNSENQPPSQSEVNNQVRALAKQELPEIKTCHARRVRHTLKEMRNQLSEYFKAYQVLRSERYRRLQWSETANHHSWSSASPTERVAAKRVLQNSMHTFQPYNCLVGVVRYYVHQGQMHLGSLLYPETITLLSYDISATSRSFTMIGIRKNAFVEDDPILRYVPYLGDGERMVIDNDLYSGTTMSKERRIAVFGEGEELTVLNPGAPDDEIMEYLLRVIVGKCGASEQVFLALQHEWGFNRPRMDYCSMYDLAETERRITSRVAKVKELVALQQQSSPDKTAEASVAQVNASKSLCKLAQPHWFLHDKSEPQSLSLRLQPPLSVFESSYADSPETLGIRDRPTYEGLTEWHRDLFCRRCYFYDCFEHGIQNPQRSVRTDPIYPMVTVPGIVLARQEIPIQEIDLSAEDASPYSSTLPVEVAVLIGSSSSDDEVEESKDQHSSLSQSTTLYRRSRRAQTRISSLASKSLRTQEKMLETERLAELEKRKRRREKFARAADKSEYLDNSYLPAVTASLKKLLSKTKPCGPSCWLSSGNMNPSDVCAPLKQVDSVLVRKLVSTLGPNACMISAMLKSPRCTCAQVSRFLADEKRRKDSGDKLGGENELLISSEKQRKGRRGVGVSLNRSLAKRIREQRSYDREKRLSYEPCNHNGVCNETCECTKRGHSCNKACSCPRDCPNRFQGCKCSTGNCHTSACPCWSAGRECDPDYCFNCGASDAAVMMFHPEFKHQSSSHLRICHNVNMLRSTIQKKIGVAFSAIHGWGAYALEPIRKDDFVLEYTGELITDDEAERRGAIYDRKSVSYLFGVNSDYVVDAARKGNKAKFANHKPKEDANLDVRVITSNGEHRIGLFAREAIEVGAELFFDYGYTHDSAPRWSQHETTFEREERAYDLVDDEKEWEQWEE</sequence>